<protein>
    <recommendedName>
        <fullName evidence="4">Nonribosomal peptide synthetase MxaA</fullName>
    </recommendedName>
</protein>
<evidence type="ECO:0000256" key="1">
    <source>
        <dbReference type="SAM" id="Phobius"/>
    </source>
</evidence>
<keyword evidence="1" id="KW-0812">Transmembrane</keyword>
<proteinExistence type="predicted"/>
<dbReference type="EMBL" id="BAAFZP010000002">
    <property type="protein sequence ID" value="GAB1583985.1"/>
    <property type="molecule type" value="Genomic_DNA"/>
</dbReference>
<keyword evidence="3" id="KW-1185">Reference proteome</keyword>
<evidence type="ECO:0000313" key="2">
    <source>
        <dbReference type="EMBL" id="GAB1583985.1"/>
    </source>
</evidence>
<evidence type="ECO:0008006" key="4">
    <source>
        <dbReference type="Google" id="ProtNLM"/>
    </source>
</evidence>
<reference evidence="2 3" key="1">
    <citation type="submission" date="2024-10" db="EMBL/GenBank/DDBJ databases">
        <title>Isolation, draft genome sequencing and identification of Phyllobacterium sp. NSA23, isolated from leaf soil.</title>
        <authorList>
            <person name="Akita H."/>
        </authorList>
    </citation>
    <scope>NUCLEOTIDE SEQUENCE [LARGE SCALE GENOMIC DNA]</scope>
    <source>
        <strain evidence="2 3">NSA23</strain>
    </source>
</reference>
<feature type="transmembrane region" description="Helical" evidence="1">
    <location>
        <begin position="168"/>
        <end position="191"/>
    </location>
</feature>
<dbReference type="Proteomes" id="UP001628091">
    <property type="component" value="Unassembled WGS sequence"/>
</dbReference>
<keyword evidence="1" id="KW-0472">Membrane</keyword>
<sequence>MSAMPARFLLALLVALVTGDAAAQVRLIEVLGPRPFGYFIGDVIRLQVDLVLDEPFTLQPGSLPKPRPVAYWLDLKSVAVDDRGRSDGQHRYRLLLDYQTFYAPLEPRELTIPGFSLAATDGTRRVEADVPAWSFLTSPLREIMPRGGGGTIHIRNDAGPMWLPVRRWLVGAAASGLGSALLLGLLAYHRAWRPFAGRRKRPFAHALHTARRAFRSGSSAEAYRAGLLSLHRAFDATAGRAVLADDLPSFLKSAPAFGPLGPEISRFFRASRRAFFGADAMGAEADLPRTALLDLGRRLAEAERGAS</sequence>
<evidence type="ECO:0000313" key="3">
    <source>
        <dbReference type="Proteomes" id="UP001628091"/>
    </source>
</evidence>
<organism evidence="2 3">
    <name type="scientific">Phyllobacterium phragmitis</name>
    <dbReference type="NCBI Taxonomy" id="2670329"/>
    <lineage>
        <taxon>Bacteria</taxon>
        <taxon>Pseudomonadati</taxon>
        <taxon>Pseudomonadota</taxon>
        <taxon>Alphaproteobacteria</taxon>
        <taxon>Hyphomicrobiales</taxon>
        <taxon>Phyllobacteriaceae</taxon>
        <taxon>Phyllobacterium</taxon>
    </lineage>
</organism>
<gene>
    <name evidence="2" type="ORF">PPNSA23_39280</name>
</gene>
<comment type="caution">
    <text evidence="2">The sequence shown here is derived from an EMBL/GenBank/DDBJ whole genome shotgun (WGS) entry which is preliminary data.</text>
</comment>
<name>A0ABQ0H4Y4_9HYPH</name>
<keyword evidence="1" id="KW-1133">Transmembrane helix</keyword>
<accession>A0ABQ0H4Y4</accession>